<proteinExistence type="predicted"/>
<gene>
    <name evidence="2" type="ORF">B0T22DRAFT_540431</name>
</gene>
<dbReference type="Proteomes" id="UP001270362">
    <property type="component" value="Unassembled WGS sequence"/>
</dbReference>
<reference evidence="2" key="2">
    <citation type="submission" date="2023-06" db="EMBL/GenBank/DDBJ databases">
        <authorList>
            <consortium name="Lawrence Berkeley National Laboratory"/>
            <person name="Haridas S."/>
            <person name="Hensen N."/>
            <person name="Bonometti L."/>
            <person name="Westerberg I."/>
            <person name="Brannstrom I.O."/>
            <person name="Guillou S."/>
            <person name="Cros-Aarteil S."/>
            <person name="Calhoun S."/>
            <person name="Kuo A."/>
            <person name="Mondo S."/>
            <person name="Pangilinan J."/>
            <person name="Riley R."/>
            <person name="Labutti K."/>
            <person name="Andreopoulos B."/>
            <person name="Lipzen A."/>
            <person name="Chen C."/>
            <person name="Yanf M."/>
            <person name="Daum C."/>
            <person name="Ng V."/>
            <person name="Clum A."/>
            <person name="Steindorff A."/>
            <person name="Ohm R."/>
            <person name="Martin F."/>
            <person name="Silar P."/>
            <person name="Natvig D."/>
            <person name="Lalanne C."/>
            <person name="Gautier V."/>
            <person name="Ament-Velasquez S.L."/>
            <person name="Kruys A."/>
            <person name="Hutchinson M.I."/>
            <person name="Powell A.J."/>
            <person name="Barry K."/>
            <person name="Miller A.N."/>
            <person name="Grigoriev I.V."/>
            <person name="Debuchy R."/>
            <person name="Gladieux P."/>
            <person name="Thoren M.H."/>
            <person name="Johannesson H."/>
        </authorList>
    </citation>
    <scope>NUCLEOTIDE SEQUENCE</scope>
    <source>
        <strain evidence="2">CBS 314.62</strain>
    </source>
</reference>
<evidence type="ECO:0000259" key="1">
    <source>
        <dbReference type="Pfam" id="PF06985"/>
    </source>
</evidence>
<keyword evidence="3" id="KW-1185">Reference proteome</keyword>
<organism evidence="2 3">
    <name type="scientific">Podospora appendiculata</name>
    <dbReference type="NCBI Taxonomy" id="314037"/>
    <lineage>
        <taxon>Eukaryota</taxon>
        <taxon>Fungi</taxon>
        <taxon>Dikarya</taxon>
        <taxon>Ascomycota</taxon>
        <taxon>Pezizomycotina</taxon>
        <taxon>Sordariomycetes</taxon>
        <taxon>Sordariomycetidae</taxon>
        <taxon>Sordariales</taxon>
        <taxon>Podosporaceae</taxon>
        <taxon>Podospora</taxon>
    </lineage>
</organism>
<name>A0AAE0WZA8_9PEZI</name>
<comment type="caution">
    <text evidence="2">The sequence shown here is derived from an EMBL/GenBank/DDBJ whole genome shotgun (WGS) entry which is preliminary data.</text>
</comment>
<dbReference type="Pfam" id="PF06985">
    <property type="entry name" value="HET"/>
    <property type="match status" value="1"/>
</dbReference>
<dbReference type="PANTHER" id="PTHR10622:SF10">
    <property type="entry name" value="HET DOMAIN-CONTAINING PROTEIN"/>
    <property type="match status" value="1"/>
</dbReference>
<evidence type="ECO:0000313" key="3">
    <source>
        <dbReference type="Proteomes" id="UP001270362"/>
    </source>
</evidence>
<protein>
    <submittedName>
        <fullName evidence="2">Heterokaryon incompatibility protein-domain-containing protein</fullName>
    </submittedName>
</protein>
<accession>A0AAE0WZA8</accession>
<feature type="domain" description="Heterokaryon incompatibility" evidence="1">
    <location>
        <begin position="22"/>
        <end position="136"/>
    </location>
</feature>
<evidence type="ECO:0000313" key="2">
    <source>
        <dbReference type="EMBL" id="KAK3681119.1"/>
    </source>
</evidence>
<dbReference type="EMBL" id="JAULSO010000008">
    <property type="protein sequence ID" value="KAK3681119.1"/>
    <property type="molecule type" value="Genomic_DNA"/>
</dbReference>
<dbReference type="AlphaFoldDB" id="A0AAE0WZA8"/>
<sequence length="481" mass="52620">MRLINARSLDLVEFIGDEVPKYGILSHTWEHGDVSYKDWEADTAVSIAASRSSKAGFANISGACKKTVEHGLDWLWVDTNCIDKSSSAELSEAINSMFQWYARAEFCFAYLSDVHARARGLRLMILHRTPRKQGARARARARARLARAPGAPARGLLRGRLDLYMGSRDDRRLRHTIAAVTGIHERFLARQIPATTASIAKKMSWLARRRTTRAEDTAYCMLGLFDINMPLLYGEGALKAFTRLQEELIKVSNDHSIFCWSWTESVPATWTSMLAPAPDTFAHAAAFGPTKGDPEVSVYAMTNAGLSIRLPVLYAHNAQYLAVLNARTFGPALTGGPRQNRACIGLAGQRRGALLHVRRSALPSRDPLEWNVSHAAGDVAKQDLVVMKRSAAVSRLTSDGLQRDAAGYRAGLLPFGLVLTYESPELLAAWRRAGVESTHPTGVFSDAHGTVKLDPAADGTVAACLITIGTNLTFNLKPSPL</sequence>
<reference evidence="2" key="1">
    <citation type="journal article" date="2023" name="Mol. Phylogenet. Evol.">
        <title>Genome-scale phylogeny and comparative genomics of the fungal order Sordariales.</title>
        <authorList>
            <person name="Hensen N."/>
            <person name="Bonometti L."/>
            <person name="Westerberg I."/>
            <person name="Brannstrom I.O."/>
            <person name="Guillou S."/>
            <person name="Cros-Aarteil S."/>
            <person name="Calhoun S."/>
            <person name="Haridas S."/>
            <person name="Kuo A."/>
            <person name="Mondo S."/>
            <person name="Pangilinan J."/>
            <person name="Riley R."/>
            <person name="LaButti K."/>
            <person name="Andreopoulos B."/>
            <person name="Lipzen A."/>
            <person name="Chen C."/>
            <person name="Yan M."/>
            <person name="Daum C."/>
            <person name="Ng V."/>
            <person name="Clum A."/>
            <person name="Steindorff A."/>
            <person name="Ohm R.A."/>
            <person name="Martin F."/>
            <person name="Silar P."/>
            <person name="Natvig D.O."/>
            <person name="Lalanne C."/>
            <person name="Gautier V."/>
            <person name="Ament-Velasquez S.L."/>
            <person name="Kruys A."/>
            <person name="Hutchinson M.I."/>
            <person name="Powell A.J."/>
            <person name="Barry K."/>
            <person name="Miller A.N."/>
            <person name="Grigoriev I.V."/>
            <person name="Debuchy R."/>
            <person name="Gladieux P."/>
            <person name="Hiltunen Thoren M."/>
            <person name="Johannesson H."/>
        </authorList>
    </citation>
    <scope>NUCLEOTIDE SEQUENCE</scope>
    <source>
        <strain evidence="2">CBS 314.62</strain>
    </source>
</reference>
<dbReference type="InterPro" id="IPR010730">
    <property type="entry name" value="HET"/>
</dbReference>
<dbReference type="PANTHER" id="PTHR10622">
    <property type="entry name" value="HET DOMAIN-CONTAINING PROTEIN"/>
    <property type="match status" value="1"/>
</dbReference>